<evidence type="ECO:0000256" key="1">
    <source>
        <dbReference type="SAM" id="Phobius"/>
    </source>
</evidence>
<evidence type="ECO:0000313" key="3">
    <source>
        <dbReference type="Proteomes" id="UP000325105"/>
    </source>
</evidence>
<dbReference type="Proteomes" id="UP000325105">
    <property type="component" value="Unassembled WGS sequence"/>
</dbReference>
<comment type="caution">
    <text evidence="2">The sequence shown here is derived from an EMBL/GenBank/DDBJ whole genome shotgun (WGS) entry which is preliminary data.</text>
</comment>
<reference evidence="2 3" key="1">
    <citation type="submission" date="2019-07" db="EMBL/GenBank/DDBJ databases">
        <title>Genomic Encyclopedia of Archaeal and Bacterial Type Strains, Phase II (KMG-II): from individual species to whole genera.</title>
        <authorList>
            <person name="Goeker M."/>
        </authorList>
    </citation>
    <scope>NUCLEOTIDE SEQUENCE [LARGE SCALE GENOMIC DNA]</scope>
    <source>
        <strain evidence="2 3">DSM 18850</strain>
    </source>
</reference>
<dbReference type="RefSeq" id="WP_170250060.1">
    <property type="nucleotide sequence ID" value="NZ_VNHX01000027.1"/>
</dbReference>
<organism evidence="2 3">
    <name type="scientific">Sphingobacterium allocomposti</name>
    <dbReference type="NCBI Taxonomy" id="415956"/>
    <lineage>
        <taxon>Bacteria</taxon>
        <taxon>Pseudomonadati</taxon>
        <taxon>Bacteroidota</taxon>
        <taxon>Sphingobacteriia</taxon>
        <taxon>Sphingobacteriales</taxon>
        <taxon>Sphingobacteriaceae</taxon>
        <taxon>Sphingobacterium</taxon>
    </lineage>
</organism>
<proteinExistence type="predicted"/>
<keyword evidence="3" id="KW-1185">Reference proteome</keyword>
<name>A0A5S5D128_9SPHI</name>
<evidence type="ECO:0000313" key="2">
    <source>
        <dbReference type="EMBL" id="TYP89465.1"/>
    </source>
</evidence>
<dbReference type="EMBL" id="VNHX01000027">
    <property type="protein sequence ID" value="TYP89465.1"/>
    <property type="molecule type" value="Genomic_DNA"/>
</dbReference>
<keyword evidence="1" id="KW-0812">Transmembrane</keyword>
<sequence length="55" mass="6195">MKKRNVFDWLELQWFYLSPSTKNAIEFIGGVVLSILIIGIAMTLAYCFGKAQVGL</sequence>
<keyword evidence="1" id="KW-0472">Membrane</keyword>
<keyword evidence="1" id="KW-1133">Transmembrane helix</keyword>
<gene>
    <name evidence="2" type="ORF">BC792_12766</name>
</gene>
<dbReference type="AlphaFoldDB" id="A0A5S5D128"/>
<feature type="transmembrane region" description="Helical" evidence="1">
    <location>
        <begin position="27"/>
        <end position="49"/>
    </location>
</feature>
<accession>A0A5S5D128</accession>
<protein>
    <submittedName>
        <fullName evidence="2">Uncharacterized protein</fullName>
    </submittedName>
</protein>